<dbReference type="NCBIfam" id="TIGR00277">
    <property type="entry name" value="HDIG"/>
    <property type="match status" value="1"/>
</dbReference>
<dbReference type="SUPFAM" id="SSF109604">
    <property type="entry name" value="HD-domain/PDEase-like"/>
    <property type="match status" value="1"/>
</dbReference>
<dbReference type="Pfam" id="PF01966">
    <property type="entry name" value="HD"/>
    <property type="match status" value="1"/>
</dbReference>
<dbReference type="InterPro" id="IPR006675">
    <property type="entry name" value="HDIG_dom"/>
</dbReference>
<dbReference type="SMART" id="SM00471">
    <property type="entry name" value="HDc"/>
    <property type="match status" value="1"/>
</dbReference>
<reference evidence="3" key="1">
    <citation type="journal article" date="2019" name="Int. J. Syst. Evol. Microbiol.">
        <title>The Global Catalogue of Microorganisms (GCM) 10K type strain sequencing project: providing services to taxonomists for standard genome sequencing and annotation.</title>
        <authorList>
            <consortium name="The Broad Institute Genomics Platform"/>
            <consortium name="The Broad Institute Genome Sequencing Center for Infectious Disease"/>
            <person name="Wu L."/>
            <person name="Ma J."/>
        </authorList>
    </citation>
    <scope>NUCLEOTIDE SEQUENCE [LARGE SCALE GENOMIC DNA]</scope>
    <source>
        <strain evidence="3">KLKA75</strain>
    </source>
</reference>
<dbReference type="CDD" id="cd00077">
    <property type="entry name" value="HDc"/>
    <property type="match status" value="1"/>
</dbReference>
<dbReference type="RefSeq" id="WP_378252060.1">
    <property type="nucleotide sequence ID" value="NZ_JBHSIT010000001.1"/>
</dbReference>
<evidence type="ECO:0000313" key="2">
    <source>
        <dbReference type="EMBL" id="MFC4906354.1"/>
    </source>
</evidence>
<gene>
    <name evidence="2" type="ORF">ACFPCY_03405</name>
</gene>
<accession>A0ABV9TQV3</accession>
<dbReference type="InterPro" id="IPR006674">
    <property type="entry name" value="HD_domain"/>
</dbReference>
<evidence type="ECO:0000259" key="1">
    <source>
        <dbReference type="SMART" id="SM00471"/>
    </source>
</evidence>
<dbReference type="EMBL" id="JBHSIT010000001">
    <property type="protein sequence ID" value="MFC4906354.1"/>
    <property type="molecule type" value="Genomic_DNA"/>
</dbReference>
<organism evidence="2 3">
    <name type="scientific">Actinomadura gamaensis</name>
    <dbReference type="NCBI Taxonomy" id="1763541"/>
    <lineage>
        <taxon>Bacteria</taxon>
        <taxon>Bacillati</taxon>
        <taxon>Actinomycetota</taxon>
        <taxon>Actinomycetes</taxon>
        <taxon>Streptosporangiales</taxon>
        <taxon>Thermomonosporaceae</taxon>
        <taxon>Actinomadura</taxon>
    </lineage>
</organism>
<dbReference type="Proteomes" id="UP001595872">
    <property type="component" value="Unassembled WGS sequence"/>
</dbReference>
<sequence>MRVPSDEEIRELHLRHAPSAEAFELVFAHCEIVARVAGQFSDSALVRAGALLHDIGVYRLYGPDGRLDSANYIRHGVLGEELLREEGLPEVLCRFCSHHTGVGLTCEDVRSQGLPLPEADFLAETDEEAVVMYADKFHSKTSPPVFVSAATYTLKVGRFGEEKAMAFKAMRERFGEPVLEPLAAEYGFAII</sequence>
<feature type="domain" description="HD/PDEase" evidence="1">
    <location>
        <begin position="22"/>
        <end position="149"/>
    </location>
</feature>
<dbReference type="Gene3D" id="1.10.3210.10">
    <property type="entry name" value="Hypothetical protein af1432"/>
    <property type="match status" value="1"/>
</dbReference>
<dbReference type="InterPro" id="IPR003607">
    <property type="entry name" value="HD/PDEase_dom"/>
</dbReference>
<proteinExistence type="predicted"/>
<evidence type="ECO:0000313" key="3">
    <source>
        <dbReference type="Proteomes" id="UP001595872"/>
    </source>
</evidence>
<keyword evidence="3" id="KW-1185">Reference proteome</keyword>
<comment type="caution">
    <text evidence="2">The sequence shown here is derived from an EMBL/GenBank/DDBJ whole genome shotgun (WGS) entry which is preliminary data.</text>
</comment>
<protein>
    <submittedName>
        <fullName evidence="2">HD domain-containing protein</fullName>
    </submittedName>
</protein>
<name>A0ABV9TQV3_9ACTN</name>